<dbReference type="EMBL" id="BAABBU010000016">
    <property type="protein sequence ID" value="GAA4137878.1"/>
    <property type="molecule type" value="Genomic_DNA"/>
</dbReference>
<keyword evidence="2" id="KW-0472">Membrane</keyword>
<comment type="caution">
    <text evidence="3">The sequence shown here is derived from an EMBL/GenBank/DDBJ whole genome shotgun (WGS) entry which is preliminary data.</text>
</comment>
<protein>
    <submittedName>
        <fullName evidence="3">Uncharacterized protein</fullName>
    </submittedName>
</protein>
<reference evidence="4" key="1">
    <citation type="journal article" date="2019" name="Int. J. Syst. Evol. Microbiol.">
        <title>The Global Catalogue of Microorganisms (GCM) 10K type strain sequencing project: providing services to taxonomists for standard genome sequencing and annotation.</title>
        <authorList>
            <consortium name="The Broad Institute Genomics Platform"/>
            <consortium name="The Broad Institute Genome Sequencing Center for Infectious Disease"/>
            <person name="Wu L."/>
            <person name="Ma J."/>
        </authorList>
    </citation>
    <scope>NUCLEOTIDE SEQUENCE [LARGE SCALE GENOMIC DNA]</scope>
    <source>
        <strain evidence="4">JCM 17589</strain>
    </source>
</reference>
<dbReference type="RefSeq" id="WP_114874822.1">
    <property type="nucleotide sequence ID" value="NZ_BAABBU010000016.1"/>
</dbReference>
<keyword evidence="4" id="KW-1185">Reference proteome</keyword>
<name>A0ABP7YL04_9ACTN</name>
<sequence>MRRAAEHCATGAGTVLGGLALWRWTQEVELPVISLPKAGVVLMLLGGAEILLGLYRAVRRQNLSGGSRRGKDAAPCDPGDPASPA</sequence>
<dbReference type="InterPro" id="IPR043762">
    <property type="entry name" value="DUF5708"/>
</dbReference>
<keyword evidence="2" id="KW-0812">Transmembrane</keyword>
<feature type="transmembrane region" description="Helical" evidence="2">
    <location>
        <begin position="38"/>
        <end position="58"/>
    </location>
</feature>
<evidence type="ECO:0000313" key="4">
    <source>
        <dbReference type="Proteomes" id="UP001501845"/>
    </source>
</evidence>
<evidence type="ECO:0000256" key="2">
    <source>
        <dbReference type="SAM" id="Phobius"/>
    </source>
</evidence>
<organism evidence="3 4">
    <name type="scientific">Streptomyces tunisiensis</name>
    <dbReference type="NCBI Taxonomy" id="948699"/>
    <lineage>
        <taxon>Bacteria</taxon>
        <taxon>Bacillati</taxon>
        <taxon>Actinomycetota</taxon>
        <taxon>Actinomycetes</taxon>
        <taxon>Kitasatosporales</taxon>
        <taxon>Streptomycetaceae</taxon>
        <taxon>Streptomyces</taxon>
    </lineage>
</organism>
<accession>A0ABP7YL04</accession>
<keyword evidence="2" id="KW-1133">Transmembrane helix</keyword>
<evidence type="ECO:0000313" key="3">
    <source>
        <dbReference type="EMBL" id="GAA4137878.1"/>
    </source>
</evidence>
<dbReference type="Proteomes" id="UP001501845">
    <property type="component" value="Unassembled WGS sequence"/>
</dbReference>
<dbReference type="Pfam" id="PF18969">
    <property type="entry name" value="DUF5708"/>
    <property type="match status" value="1"/>
</dbReference>
<evidence type="ECO:0000256" key="1">
    <source>
        <dbReference type="SAM" id="MobiDB-lite"/>
    </source>
</evidence>
<proteinExistence type="predicted"/>
<gene>
    <name evidence="3" type="ORF">GCM10022285_34330</name>
</gene>
<feature type="region of interest" description="Disordered" evidence="1">
    <location>
        <begin position="63"/>
        <end position="85"/>
    </location>
</feature>